<evidence type="ECO:0000313" key="1">
    <source>
        <dbReference type="EMBL" id="CDL73909.1"/>
    </source>
</evidence>
<evidence type="ECO:0000313" key="3">
    <source>
        <dbReference type="Proteomes" id="UP000314107"/>
    </source>
</evidence>
<reference evidence="2 3" key="3">
    <citation type="submission" date="2019-04" db="EMBL/GenBank/DDBJ databases">
        <authorList>
            <consortium name="Pathogen Informatics"/>
        </authorList>
    </citation>
    <scope>NUCLEOTIDE SEQUENCE [LARGE SCALE GENOMIC DNA]</scope>
    <source>
        <strain evidence="2 3">GPSC129</strain>
    </source>
</reference>
<reference evidence="1" key="1">
    <citation type="submission" date="2013-12" db="EMBL/GenBank/DDBJ databases">
        <authorList>
            <person name="Croucher N."/>
        </authorList>
    </citation>
    <scope>NUCLEOTIDE SEQUENCE</scope>
    <source>
        <strain evidence="1">PT1175</strain>
    </source>
</reference>
<dbReference type="EMBL" id="CABDQT010000007">
    <property type="protein sequence ID" value="VTH29660.1"/>
    <property type="molecule type" value="Genomic_DNA"/>
</dbReference>
<dbReference type="EMBL" id="HG799495">
    <property type="protein sequence ID" value="CDL73909.1"/>
    <property type="molecule type" value="Genomic_DNA"/>
</dbReference>
<gene>
    <name evidence="2" type="ORF">SAMEA3171064_00868</name>
</gene>
<protein>
    <submittedName>
        <fullName evidence="1">Uncharacterized protein</fullName>
    </submittedName>
</protein>
<organism evidence="1">
    <name type="scientific">Streptococcus pneumoniae</name>
    <dbReference type="NCBI Taxonomy" id="1313"/>
    <lineage>
        <taxon>Bacteria</taxon>
        <taxon>Bacillati</taxon>
        <taxon>Bacillota</taxon>
        <taxon>Bacilli</taxon>
        <taxon>Lactobacillales</taxon>
        <taxon>Streptococcaceae</taxon>
        <taxon>Streptococcus</taxon>
    </lineage>
</organism>
<sequence length="54" mass="6048">MATISLTRDIKLTNEDALKILNHEPSKKLQAVLKSIKSQDATAPTKNKLILKYL</sequence>
<proteinExistence type="predicted"/>
<reference evidence="1" key="2">
    <citation type="journal article" date="2014" name="BMC Biol.">
        <title>Variable recombination dynamics during the emergence, transmission and 'disarming' of a multidrug-resistant pneumococcal clone.</title>
        <authorList>
            <person name="Croucher N.J."/>
            <person name="Hanage W.P."/>
            <person name="Harris S.R."/>
            <person name="McGee L."/>
            <person name="van der Linden M."/>
            <person name="de Lencastre H."/>
            <person name="Sa-Leao R."/>
            <person name="Song J.H."/>
            <person name="Ko K.S."/>
            <person name="Beall B."/>
            <person name="Klugman K.P."/>
            <person name="Parkhill J."/>
            <person name="Tomasz A."/>
            <person name="Kristinsson K.G."/>
            <person name="Bentley S.D."/>
        </authorList>
    </citation>
    <scope>NUCLEOTIDE SEQUENCE</scope>
    <source>
        <strain evidence="1">PT1175</strain>
    </source>
</reference>
<evidence type="ECO:0000313" key="2">
    <source>
        <dbReference type="EMBL" id="VTH29660.1"/>
    </source>
</evidence>
<dbReference type="AlphaFoldDB" id="A0A060QSP5"/>
<accession>A0A060QSP5</accession>
<dbReference type="RefSeq" id="WP_171964973.1">
    <property type="nucleotide sequence ID" value="NZ_CFBA01000008.1"/>
</dbReference>
<name>A0A060QSP5_STREE</name>
<dbReference type="Proteomes" id="UP000314107">
    <property type="component" value="Unassembled WGS sequence"/>
</dbReference>